<evidence type="ECO:0000256" key="3">
    <source>
        <dbReference type="ARBA" id="ARBA00023002"/>
    </source>
</evidence>
<reference evidence="6" key="1">
    <citation type="submission" date="2021-12" db="EMBL/GenBank/DDBJ databases">
        <authorList>
            <person name="Veyrier F.J."/>
        </authorList>
    </citation>
    <scope>NUCLEOTIDE SEQUENCE</scope>
    <source>
        <strain evidence="6">SAG 1488-6</strain>
    </source>
</reference>
<keyword evidence="7" id="KW-1185">Reference proteome</keyword>
<dbReference type="InterPro" id="IPR013766">
    <property type="entry name" value="Thioredoxin_domain"/>
</dbReference>
<dbReference type="PANTHER" id="PTHR11592:SF40">
    <property type="entry name" value="THIOREDOXIN_GLUTATHIONE PEROXIDASE BTUE"/>
    <property type="match status" value="1"/>
</dbReference>
<dbReference type="InterPro" id="IPR029759">
    <property type="entry name" value="GPX_AS"/>
</dbReference>
<evidence type="ECO:0000313" key="7">
    <source>
        <dbReference type="Proteomes" id="UP000832034"/>
    </source>
</evidence>
<dbReference type="PROSITE" id="PS00460">
    <property type="entry name" value="GLUTATHIONE_PEROXID_1"/>
    <property type="match status" value="1"/>
</dbReference>
<evidence type="ECO:0000256" key="2">
    <source>
        <dbReference type="ARBA" id="ARBA00022559"/>
    </source>
</evidence>
<feature type="domain" description="Thioredoxin" evidence="5">
    <location>
        <begin position="1"/>
        <end position="181"/>
    </location>
</feature>
<keyword evidence="2 4" id="KW-0575">Peroxidase</keyword>
<dbReference type="Gene3D" id="3.40.30.10">
    <property type="entry name" value="Glutaredoxin"/>
    <property type="match status" value="1"/>
</dbReference>
<dbReference type="PIRSF" id="PIRSF000303">
    <property type="entry name" value="Glutathion_perox"/>
    <property type="match status" value="1"/>
</dbReference>
<evidence type="ECO:0000259" key="5">
    <source>
        <dbReference type="PROSITE" id="PS51352"/>
    </source>
</evidence>
<dbReference type="Pfam" id="PF00255">
    <property type="entry name" value="GSHPx"/>
    <property type="match status" value="1"/>
</dbReference>
<reference evidence="6" key="2">
    <citation type="journal article" date="2022" name="Res Sq">
        <title>Evolution of multicellular longitudinally dividing oral cavity symbionts (Neisseriaceae).</title>
        <authorList>
            <person name="Nyongesa S."/>
            <person name="Weber P."/>
            <person name="Bernet E."/>
            <person name="Pullido F."/>
            <person name="Nieckarz M."/>
            <person name="Delaby M."/>
            <person name="Nieves C."/>
            <person name="Viehboeck T."/>
            <person name="Krause N."/>
            <person name="Rivera-Millot A."/>
            <person name="Nakamura A."/>
            <person name="Vischer N."/>
            <person name="VanNieuwenhze M."/>
            <person name="Brun Y."/>
            <person name="Cava F."/>
            <person name="Bulgheresi S."/>
            <person name="Veyrier F."/>
        </authorList>
    </citation>
    <scope>NUCLEOTIDE SEQUENCE</scope>
    <source>
        <strain evidence="6">SAG 1488-6</strain>
    </source>
</reference>
<evidence type="ECO:0000313" key="6">
    <source>
        <dbReference type="EMBL" id="UOO93516.1"/>
    </source>
</evidence>
<dbReference type="EMBL" id="CP091512">
    <property type="protein sequence ID" value="UOO93516.1"/>
    <property type="molecule type" value="Genomic_DNA"/>
</dbReference>
<sequence>MNNIHNMTVNTITGDAKNLADFQGKVLLVVNVASQCGLTKQYESLEALYEQYQAQGLEVLGFPANEFGAQEPGSNAEIADFCRGTFGVKFPMFEKIVVKGEGQHPLYAVLTQAQPQAQTKADSHLKTLLESKGLLSGEAHDIMWNFEKFVVEKNGEVIARFAPDVAPDDERLVALIEAELAK</sequence>
<dbReference type="InterPro" id="IPR036249">
    <property type="entry name" value="Thioredoxin-like_sf"/>
</dbReference>
<dbReference type="PANTHER" id="PTHR11592">
    <property type="entry name" value="GLUTATHIONE PEROXIDASE"/>
    <property type="match status" value="1"/>
</dbReference>
<dbReference type="InterPro" id="IPR000889">
    <property type="entry name" value="Glutathione_peroxidase"/>
</dbReference>
<protein>
    <recommendedName>
        <fullName evidence="4">Glutathione peroxidase</fullName>
    </recommendedName>
</protein>
<dbReference type="RefSeq" id="WP_019957716.1">
    <property type="nucleotide sequence ID" value="NZ_CP091512.1"/>
</dbReference>
<proteinExistence type="inferred from homology"/>
<dbReference type="PROSITE" id="PS51352">
    <property type="entry name" value="THIOREDOXIN_2"/>
    <property type="match status" value="1"/>
</dbReference>
<gene>
    <name evidence="6" type="ORF">LVJ81_05685</name>
</gene>
<evidence type="ECO:0000256" key="4">
    <source>
        <dbReference type="RuleBase" id="RU000499"/>
    </source>
</evidence>
<evidence type="ECO:0000256" key="1">
    <source>
        <dbReference type="ARBA" id="ARBA00006926"/>
    </source>
</evidence>
<accession>A0ABY4EE02</accession>
<dbReference type="SUPFAM" id="SSF52833">
    <property type="entry name" value="Thioredoxin-like"/>
    <property type="match status" value="1"/>
</dbReference>
<organism evidence="6 7">
    <name type="scientific">Vitreoscilla stercoraria</name>
    <dbReference type="NCBI Taxonomy" id="61"/>
    <lineage>
        <taxon>Bacteria</taxon>
        <taxon>Pseudomonadati</taxon>
        <taxon>Pseudomonadota</taxon>
        <taxon>Betaproteobacteria</taxon>
        <taxon>Neisseriales</taxon>
        <taxon>Neisseriaceae</taxon>
        <taxon>Vitreoscilla</taxon>
    </lineage>
</organism>
<dbReference type="CDD" id="cd00340">
    <property type="entry name" value="GSH_Peroxidase"/>
    <property type="match status" value="1"/>
</dbReference>
<name>A0ABY4EE02_VITST</name>
<dbReference type="PRINTS" id="PR01011">
    <property type="entry name" value="GLUTPROXDASE"/>
</dbReference>
<dbReference type="Proteomes" id="UP000832034">
    <property type="component" value="Chromosome"/>
</dbReference>
<keyword evidence="3 4" id="KW-0560">Oxidoreductase</keyword>
<dbReference type="PROSITE" id="PS51355">
    <property type="entry name" value="GLUTATHIONE_PEROXID_3"/>
    <property type="match status" value="1"/>
</dbReference>
<comment type="similarity">
    <text evidence="1 4">Belongs to the glutathione peroxidase family.</text>
</comment>